<protein>
    <recommendedName>
        <fullName evidence="3">Cyclic nucleotide-binding domain-containing protein</fullName>
    </recommendedName>
</protein>
<dbReference type="PANTHER" id="PTHR45689:SF5">
    <property type="entry name" value="I[[H]] CHANNEL, ISOFORM E"/>
    <property type="match status" value="1"/>
</dbReference>
<feature type="domain" description="Cyclic nucleotide-binding" evidence="3">
    <location>
        <begin position="498"/>
        <end position="597"/>
    </location>
</feature>
<evidence type="ECO:0000259" key="3">
    <source>
        <dbReference type="PROSITE" id="PS50042"/>
    </source>
</evidence>
<comment type="caution">
    <text evidence="4">The sequence shown here is derived from an EMBL/GenBank/DDBJ whole genome shotgun (WGS) entry which is preliminary data.</text>
</comment>
<feature type="region of interest" description="Disordered" evidence="1">
    <location>
        <begin position="847"/>
        <end position="938"/>
    </location>
</feature>
<keyword evidence="2" id="KW-0812">Transmembrane</keyword>
<sequence length="1056" mass="124919">MHNSYSSSFDNESNNLDLVKRQQISQQQLPKLMQMPSDLKPPTINSSFINCPSPFTEPLRSYISYRESGQNHFEQSRKAKTLNMNSEGGDGKNVDESGTKRLKKSQFNQGMSSLRKYPQYSEFNQTESVSRNIFDKKFVKQFARTLLQKAYIYRDNYFNAYQKQILVENYLENNSHYTIQDEKNKEQINPLYFLFWDMVVIVFILMLSIWLPFKISFNQETNLIFELLAIFIIVGDLGLNYFKPYISEGNFVRFHIKYKLQLIKRQTIIDITYLIGQVLLLFISQNSVLIWCILVLQISCGVQKLNILMCRINDFMPFEIGYYKIFMIVLYVIHSFSCFWHFIGIEEQDSWMVTLNIEEEDEWTKYCYAIYLNTSLLLHMGSGLIQLKTNVELIYSTIVMFISCWLIAYIIKHISFMMKQRYQRYSKSMLQMELMNNFMSKKGISLQMSARIRNYIRFIQQQDNQDDQMQILMQQLSPTLKEEILLQMRIKALFNCKPLFNFSKDTLEHLTQIMEYVKFNPNELIIQKHKPDDCSLYIIESGEVQIMDQNTQLAQMGTGDSFGEYSFFSGDLRQASVKTKGFVQLYKIEQCKFVQLIQQNKSDHERYVFIKHSLLNKQFKIINMFCYSCRSSDHLICKCPIWTYTPDLEKVYKQENYNQQSRSNFSRSLKKERKDFNRIFLRLIQNYDALKIFRLKYDIIYDDDDEEDDDLQDEELESCSELSDDYQSDEGYSDNRFIDKQDGTIVSILKQQDQVKENSKVLKEIDDENDQMFIIRPNNQKGTLSTAQFQYQTDFQQQQQQLYKFSLVPQEPQKIKRTSTPQDPLQPQQFIQTATSSQLIANEVPIPSVKRIKNTPHITFKGDTDSQQSQQRLRNNTKSRAQSSVVDKMKKNLSRIREEDSDTLNLSNRQQSDEQASSPYGRQIGRHSQSSTQVRQSMKRFSSKLSTIPIRQGTITQLRSTVSPIIRSNIHIPTGVGMVDLSMYKRPDTQYEEFERMYSYNLYYPIDNYQNVINRLNSFLKWKLSRFIPSKYTFTFKVKRLVNKFLRPIKVEFNSY</sequence>
<organism evidence="4 5">
    <name type="scientific">Paramecium sonneborni</name>
    <dbReference type="NCBI Taxonomy" id="65129"/>
    <lineage>
        <taxon>Eukaryota</taxon>
        <taxon>Sar</taxon>
        <taxon>Alveolata</taxon>
        <taxon>Ciliophora</taxon>
        <taxon>Intramacronucleata</taxon>
        <taxon>Oligohymenophorea</taxon>
        <taxon>Peniculida</taxon>
        <taxon>Parameciidae</taxon>
        <taxon>Paramecium</taxon>
    </lineage>
</organism>
<reference evidence="4" key="1">
    <citation type="submission" date="2021-01" db="EMBL/GenBank/DDBJ databases">
        <authorList>
            <consortium name="Genoscope - CEA"/>
            <person name="William W."/>
        </authorList>
    </citation>
    <scope>NUCLEOTIDE SEQUENCE</scope>
</reference>
<feature type="transmembrane region" description="Helical" evidence="2">
    <location>
        <begin position="321"/>
        <end position="343"/>
    </location>
</feature>
<feature type="region of interest" description="Disordered" evidence="1">
    <location>
        <begin position="81"/>
        <end position="108"/>
    </location>
</feature>
<dbReference type="OrthoDB" id="421226at2759"/>
<keyword evidence="2" id="KW-1133">Transmembrane helix</keyword>
<proteinExistence type="predicted"/>
<dbReference type="InterPro" id="IPR051413">
    <property type="entry name" value="K/Na_HCN_channel"/>
</dbReference>
<dbReference type="SMART" id="SM00100">
    <property type="entry name" value="cNMP"/>
    <property type="match status" value="1"/>
</dbReference>
<feature type="compositionally biased region" description="Polar residues" evidence="1">
    <location>
        <begin position="865"/>
        <end position="885"/>
    </location>
</feature>
<dbReference type="Proteomes" id="UP000692954">
    <property type="component" value="Unassembled WGS sequence"/>
</dbReference>
<name>A0A8S1R4X6_9CILI</name>
<dbReference type="GO" id="GO:0035725">
    <property type="term" value="P:sodium ion transmembrane transport"/>
    <property type="evidence" value="ECO:0007669"/>
    <property type="project" value="TreeGrafter"/>
</dbReference>
<dbReference type="Pfam" id="PF00027">
    <property type="entry name" value="cNMP_binding"/>
    <property type="match status" value="1"/>
</dbReference>
<feature type="compositionally biased region" description="Basic and acidic residues" evidence="1">
    <location>
        <begin position="89"/>
        <end position="99"/>
    </location>
</feature>
<evidence type="ECO:0000313" key="5">
    <source>
        <dbReference type="Proteomes" id="UP000692954"/>
    </source>
</evidence>
<keyword evidence="5" id="KW-1185">Reference proteome</keyword>
<dbReference type="GO" id="GO:0098855">
    <property type="term" value="C:HCN channel complex"/>
    <property type="evidence" value="ECO:0007669"/>
    <property type="project" value="TreeGrafter"/>
</dbReference>
<feature type="transmembrane region" description="Helical" evidence="2">
    <location>
        <begin position="191"/>
        <end position="211"/>
    </location>
</feature>
<dbReference type="EMBL" id="CAJJDN010000136">
    <property type="protein sequence ID" value="CAD8122122.1"/>
    <property type="molecule type" value="Genomic_DNA"/>
</dbReference>
<feature type="compositionally biased region" description="Basic and acidic residues" evidence="1">
    <location>
        <begin position="887"/>
        <end position="898"/>
    </location>
</feature>
<dbReference type="PROSITE" id="PS50042">
    <property type="entry name" value="CNMP_BINDING_3"/>
    <property type="match status" value="1"/>
</dbReference>
<evidence type="ECO:0000313" key="4">
    <source>
        <dbReference type="EMBL" id="CAD8122122.1"/>
    </source>
</evidence>
<dbReference type="GO" id="GO:0005249">
    <property type="term" value="F:voltage-gated potassium channel activity"/>
    <property type="evidence" value="ECO:0007669"/>
    <property type="project" value="TreeGrafter"/>
</dbReference>
<feature type="transmembrane region" description="Helical" evidence="2">
    <location>
        <begin position="393"/>
        <end position="411"/>
    </location>
</feature>
<evidence type="ECO:0000256" key="1">
    <source>
        <dbReference type="SAM" id="MobiDB-lite"/>
    </source>
</evidence>
<dbReference type="CDD" id="cd00038">
    <property type="entry name" value="CAP_ED"/>
    <property type="match status" value="1"/>
</dbReference>
<feature type="transmembrane region" description="Helical" evidence="2">
    <location>
        <begin position="223"/>
        <end position="242"/>
    </location>
</feature>
<dbReference type="InterPro" id="IPR000595">
    <property type="entry name" value="cNMP-bd_dom"/>
</dbReference>
<keyword evidence="2" id="KW-0472">Membrane</keyword>
<dbReference type="GO" id="GO:0003254">
    <property type="term" value="P:regulation of membrane depolarization"/>
    <property type="evidence" value="ECO:0007669"/>
    <property type="project" value="TreeGrafter"/>
</dbReference>
<feature type="compositionally biased region" description="Polar residues" evidence="1">
    <location>
        <begin position="903"/>
        <end position="936"/>
    </location>
</feature>
<dbReference type="PANTHER" id="PTHR45689">
    <property type="entry name" value="I[[H]] CHANNEL, ISOFORM E"/>
    <property type="match status" value="1"/>
</dbReference>
<dbReference type="AlphaFoldDB" id="A0A8S1R4X6"/>
<evidence type="ECO:0000256" key="2">
    <source>
        <dbReference type="SAM" id="Phobius"/>
    </source>
</evidence>
<accession>A0A8S1R4X6</accession>
<gene>
    <name evidence="4" type="ORF">PSON_ATCC_30995.1.T1360111</name>
</gene>